<accession>A0A1M7B8I8</accession>
<name>A0A1M7B8I8_9FLAO</name>
<proteinExistence type="predicted"/>
<organism evidence="1 2">
    <name type="scientific">Flagellimonas taeanensis</name>
    <dbReference type="NCBI Taxonomy" id="1005926"/>
    <lineage>
        <taxon>Bacteria</taxon>
        <taxon>Pseudomonadati</taxon>
        <taxon>Bacteroidota</taxon>
        <taxon>Flavobacteriia</taxon>
        <taxon>Flavobacteriales</taxon>
        <taxon>Flavobacteriaceae</taxon>
        <taxon>Flagellimonas</taxon>
    </lineage>
</organism>
<protein>
    <submittedName>
        <fullName evidence="1">Uncharacterized protein</fullName>
    </submittedName>
</protein>
<comment type="caution">
    <text evidence="1">The sequence shown here is derived from an EMBL/GenBank/DDBJ whole genome shotgun (WGS) entry which is preliminary data.</text>
</comment>
<gene>
    <name evidence="1" type="ORF">SAMN05216293_3620</name>
</gene>
<evidence type="ECO:0000313" key="1">
    <source>
        <dbReference type="EMBL" id="SHL51263.1"/>
    </source>
</evidence>
<evidence type="ECO:0000313" key="2">
    <source>
        <dbReference type="Proteomes" id="UP000184031"/>
    </source>
</evidence>
<dbReference type="AlphaFoldDB" id="A0A1M7B8I8"/>
<sequence>MIVLNYTYLAFLYKFLKLKRNEIKIFNYFFTIGRSL</sequence>
<dbReference type="Proteomes" id="UP000184031">
    <property type="component" value="Unassembled WGS sequence"/>
</dbReference>
<dbReference type="EMBL" id="FRAT01000011">
    <property type="protein sequence ID" value="SHL51263.1"/>
    <property type="molecule type" value="Genomic_DNA"/>
</dbReference>
<reference evidence="1 2" key="1">
    <citation type="submission" date="2016-11" db="EMBL/GenBank/DDBJ databases">
        <authorList>
            <person name="Varghese N."/>
            <person name="Submissions S."/>
        </authorList>
    </citation>
    <scope>NUCLEOTIDE SEQUENCE [LARGE SCALE GENOMIC DNA]</scope>
    <source>
        <strain evidence="1 2">CGMCC 1.12174</strain>
    </source>
</reference>